<dbReference type="InterPro" id="IPR035398">
    <property type="entry name" value="Bac_rhamnosid_C"/>
</dbReference>
<dbReference type="InterPro" id="IPR016007">
    <property type="entry name" value="Alpha_rhamnosid"/>
</dbReference>
<dbReference type="Gene3D" id="2.60.120.260">
    <property type="entry name" value="Galactose-binding domain-like"/>
    <property type="match status" value="2"/>
</dbReference>
<dbReference type="InterPro" id="IPR008928">
    <property type="entry name" value="6-hairpin_glycosidase_sf"/>
</dbReference>
<feature type="domain" description="Alpha-L-rhamnosidase concanavalin-like" evidence="4">
    <location>
        <begin position="322"/>
        <end position="420"/>
    </location>
</feature>
<comment type="catalytic activity">
    <reaction evidence="1">
        <text>Hydrolysis of terminal non-reducing alpha-L-rhamnose residues in alpha-L-rhamnosides.</text>
        <dbReference type="EC" id="3.2.1.40"/>
    </reaction>
</comment>
<evidence type="ECO:0000256" key="3">
    <source>
        <dbReference type="ARBA" id="ARBA00022801"/>
    </source>
</evidence>
<dbReference type="Pfam" id="PF08531">
    <property type="entry name" value="Bac_rhamnosid_N"/>
    <property type="match status" value="1"/>
</dbReference>
<keyword evidence="3 8" id="KW-0378">Hydrolase</keyword>
<protein>
    <recommendedName>
        <fullName evidence="2">alpha-L-rhamnosidase</fullName>
        <ecNumber evidence="2">3.2.1.40</ecNumber>
    </recommendedName>
</protein>
<feature type="domain" description="Bacterial alpha-L-rhamnosidase N-terminal" evidence="5">
    <location>
        <begin position="143"/>
        <end position="311"/>
    </location>
</feature>
<dbReference type="Proteomes" id="UP001610861">
    <property type="component" value="Unassembled WGS sequence"/>
</dbReference>
<feature type="domain" description="Alpha-L-rhamnosidase six-hairpin glycosidase" evidence="6">
    <location>
        <begin position="424"/>
        <end position="775"/>
    </location>
</feature>
<feature type="domain" description="Alpha-L-rhamnosidase C-terminal" evidence="7">
    <location>
        <begin position="777"/>
        <end position="850"/>
    </location>
</feature>
<evidence type="ECO:0000313" key="9">
    <source>
        <dbReference type="Proteomes" id="UP001610861"/>
    </source>
</evidence>
<dbReference type="EMBL" id="JBIQWL010000002">
    <property type="protein sequence ID" value="MFH8250166.1"/>
    <property type="molecule type" value="Genomic_DNA"/>
</dbReference>
<dbReference type="Gene3D" id="2.60.40.10">
    <property type="entry name" value="Immunoglobulins"/>
    <property type="match status" value="1"/>
</dbReference>
<gene>
    <name evidence="8" type="ORF">ACH3VR_07365</name>
</gene>
<dbReference type="PANTHER" id="PTHR33307">
    <property type="entry name" value="ALPHA-RHAMNOSIDASE (EUROFUNG)"/>
    <property type="match status" value="1"/>
</dbReference>
<organism evidence="8 9">
    <name type="scientific">Microbacterium alkaliflavum</name>
    <dbReference type="NCBI Taxonomy" id="3248839"/>
    <lineage>
        <taxon>Bacteria</taxon>
        <taxon>Bacillati</taxon>
        <taxon>Actinomycetota</taxon>
        <taxon>Actinomycetes</taxon>
        <taxon>Micrococcales</taxon>
        <taxon>Microbacteriaceae</taxon>
        <taxon>Microbacterium</taxon>
    </lineage>
</organism>
<dbReference type="SUPFAM" id="SSF48208">
    <property type="entry name" value="Six-hairpin glycosidases"/>
    <property type="match status" value="1"/>
</dbReference>
<evidence type="ECO:0000259" key="5">
    <source>
        <dbReference type="Pfam" id="PF08531"/>
    </source>
</evidence>
<dbReference type="GO" id="GO:0016787">
    <property type="term" value="F:hydrolase activity"/>
    <property type="evidence" value="ECO:0007669"/>
    <property type="project" value="UniProtKB-KW"/>
</dbReference>
<dbReference type="PANTHER" id="PTHR33307:SF6">
    <property type="entry name" value="ALPHA-RHAMNOSIDASE (EUROFUNG)-RELATED"/>
    <property type="match status" value="1"/>
</dbReference>
<accession>A0ABW7Q5N2</accession>
<evidence type="ECO:0000256" key="1">
    <source>
        <dbReference type="ARBA" id="ARBA00001445"/>
    </source>
</evidence>
<dbReference type="InterPro" id="IPR008902">
    <property type="entry name" value="Rhamnosid_concanavalin"/>
</dbReference>
<dbReference type="Pfam" id="PF17390">
    <property type="entry name" value="Bac_rhamnosid_C"/>
    <property type="match status" value="1"/>
</dbReference>
<dbReference type="PIRSF" id="PIRSF010631">
    <property type="entry name" value="A-rhamnsds"/>
    <property type="match status" value="1"/>
</dbReference>
<evidence type="ECO:0000313" key="8">
    <source>
        <dbReference type="EMBL" id="MFH8250166.1"/>
    </source>
</evidence>
<dbReference type="InterPro" id="IPR013783">
    <property type="entry name" value="Ig-like_fold"/>
</dbReference>
<name>A0ABW7Q5N2_9MICO</name>
<evidence type="ECO:0000259" key="6">
    <source>
        <dbReference type="Pfam" id="PF17389"/>
    </source>
</evidence>
<dbReference type="Gene3D" id="1.50.10.10">
    <property type="match status" value="1"/>
</dbReference>
<evidence type="ECO:0000259" key="7">
    <source>
        <dbReference type="Pfam" id="PF17390"/>
    </source>
</evidence>
<evidence type="ECO:0000256" key="2">
    <source>
        <dbReference type="ARBA" id="ARBA00012652"/>
    </source>
</evidence>
<dbReference type="InterPro" id="IPR012341">
    <property type="entry name" value="6hp_glycosidase-like_sf"/>
</dbReference>
<evidence type="ECO:0000259" key="4">
    <source>
        <dbReference type="Pfam" id="PF05592"/>
    </source>
</evidence>
<dbReference type="InterPro" id="IPR035396">
    <property type="entry name" value="Bac_rhamnosid6H"/>
</dbReference>
<dbReference type="Pfam" id="PF05592">
    <property type="entry name" value="Bac_rhamnosid"/>
    <property type="match status" value="1"/>
</dbReference>
<dbReference type="Gene3D" id="2.60.420.10">
    <property type="entry name" value="Maltose phosphorylase, domain 3"/>
    <property type="match status" value="1"/>
</dbReference>
<reference evidence="8 9" key="1">
    <citation type="submission" date="2024-09" db="EMBL/GenBank/DDBJ databases">
        <authorList>
            <person name="Pan X."/>
        </authorList>
    </citation>
    <scope>NUCLEOTIDE SEQUENCE [LARGE SCALE GENOMIC DNA]</scope>
    <source>
        <strain evidence="8 9">B2969</strain>
    </source>
</reference>
<proteinExistence type="predicted"/>
<dbReference type="Pfam" id="PF17389">
    <property type="entry name" value="Bac_rhamnosid6H"/>
    <property type="match status" value="1"/>
</dbReference>
<dbReference type="EC" id="3.2.1.40" evidence="2"/>
<dbReference type="RefSeq" id="WP_396640101.1">
    <property type="nucleotide sequence ID" value="NZ_JBIQWL010000002.1"/>
</dbReference>
<keyword evidence="9" id="KW-1185">Reference proteome</keyword>
<sequence>MDVVVRPVTVEHHREPLGIGEIAPRLSWIVDAAIADWRQGAYELEITAPDDEPFSTGRVESAGSVLVAWPAAPLGSRARRSVRVRVWGADGTASAWSEPTRLETGLLDHSLWSARMVAPVLPVPGEGGEPAALVRGEVAVAGDVVRARIRATAHGVMTLAVNGEPVGDDVLHPGWTSYDSRLRYRTWDVTDLVREGRNAIGVHLADGWYRGYLGFGGRRELYGDRTAALVQLEVEHADGTLAVFGSDASWRSALGPVTRADLYMGETFDARRAHLGWSKPGFDDTGWDAVEELSFDAFTLIAPDGPPVRRSQTLRPIGISTSPSGRTLVDFGQNLVGRLRVRVPAGRPGQIVTIRHAEVLEGGELGTRPLRAARATDEIVLSGGEFVWEPEFTFHGFRYAEIDGWPGTLDADDLEAVVTHTDLRRTGWFEASDPLLTRLHENVVWGMRGNFLDVPTDCPQRDERLGWTGDLQVFAPSAAYLYDVSGMLTGWLADLAADQFPDGNVPVWVPWMPVDDGLPALSAEAGWGDAATVVPWTLYERYGDEGILRRQWPSMVAWTNAFARRAGEAIDFPEGGISFGDWLDSAAPDDQPWAARLPWQAVATAYLARTADVMSRTAGILGDQEATARYRSLFERAAARYRREYTTPSGRAAFPSQTAYALAIVFDLLDEDQKAHAGELLAAQVAADGYKVGSGFLGTPFVCDALASSGQAATAWRLLLQTECPSWLYAVTMGATTIWERWNSMLPDGSINPGGMTSFNHYAFGAVADFLHRRVAGIAPAAPGYRRLRIAPLPTPQLTWVRAAHDTPYGQASVAWTLDDGAFTLDVRVPAGTEAEIVLPDGSAPFEVSSGTHRFSCLVEAEAAAAPPAAFAVS</sequence>
<comment type="caution">
    <text evidence="8">The sequence shown here is derived from an EMBL/GenBank/DDBJ whole genome shotgun (WGS) entry which is preliminary data.</text>
</comment>
<dbReference type="InterPro" id="IPR013737">
    <property type="entry name" value="Bac_rhamnosid_N"/>
</dbReference>
<dbReference type="Pfam" id="PF25788">
    <property type="entry name" value="Ig_Rha78A_N"/>
    <property type="match status" value="1"/>
</dbReference>